<protein>
    <submittedName>
        <fullName evidence="2">Uncharacterized protein</fullName>
    </submittedName>
</protein>
<proteinExistence type="predicted"/>
<keyword evidence="3" id="KW-1185">Reference proteome</keyword>
<evidence type="ECO:0000313" key="2">
    <source>
        <dbReference type="EMBL" id="KAG9231576.1"/>
    </source>
</evidence>
<dbReference type="Proteomes" id="UP000824998">
    <property type="component" value="Unassembled WGS sequence"/>
</dbReference>
<reference evidence="2" key="1">
    <citation type="journal article" date="2021" name="IMA Fungus">
        <title>Genomic characterization of three marine fungi, including Emericellopsis atlantica sp. nov. with signatures of a generalist lifestyle and marine biomass degradation.</title>
        <authorList>
            <person name="Hagestad O.C."/>
            <person name="Hou L."/>
            <person name="Andersen J.H."/>
            <person name="Hansen E.H."/>
            <person name="Altermark B."/>
            <person name="Li C."/>
            <person name="Kuhnert E."/>
            <person name="Cox R.J."/>
            <person name="Crous P.W."/>
            <person name="Spatafora J.W."/>
            <person name="Lail K."/>
            <person name="Amirebrahimi M."/>
            <person name="Lipzen A."/>
            <person name="Pangilinan J."/>
            <person name="Andreopoulos W."/>
            <person name="Hayes R.D."/>
            <person name="Ng V."/>
            <person name="Grigoriev I.V."/>
            <person name="Jackson S.A."/>
            <person name="Sutton T.D.S."/>
            <person name="Dobson A.D.W."/>
            <person name="Rama T."/>
        </authorList>
    </citation>
    <scope>NUCLEOTIDE SEQUENCE</scope>
    <source>
        <strain evidence="2">TRa018bII</strain>
    </source>
</reference>
<accession>A0A9P7YDD5</accession>
<comment type="caution">
    <text evidence="2">The sequence shown here is derived from an EMBL/GenBank/DDBJ whole genome shotgun (WGS) entry which is preliminary data.</text>
</comment>
<feature type="region of interest" description="Disordered" evidence="1">
    <location>
        <begin position="1"/>
        <end position="28"/>
    </location>
</feature>
<name>A0A9P7YDD5_9HELO</name>
<dbReference type="AlphaFoldDB" id="A0A9P7YDD5"/>
<evidence type="ECO:0000313" key="3">
    <source>
        <dbReference type="Proteomes" id="UP000824998"/>
    </source>
</evidence>
<evidence type="ECO:0000256" key="1">
    <source>
        <dbReference type="SAM" id="MobiDB-lite"/>
    </source>
</evidence>
<sequence>MVDNSPEIKTVPVRDSETDPSKPYHNSDIKKMTGVRCPTCSANGQESWVIPGRTCGYCGTNC</sequence>
<organism evidence="2 3">
    <name type="scientific">Amylocarpus encephaloides</name>
    <dbReference type="NCBI Taxonomy" id="45428"/>
    <lineage>
        <taxon>Eukaryota</taxon>
        <taxon>Fungi</taxon>
        <taxon>Dikarya</taxon>
        <taxon>Ascomycota</taxon>
        <taxon>Pezizomycotina</taxon>
        <taxon>Leotiomycetes</taxon>
        <taxon>Helotiales</taxon>
        <taxon>Helotiales incertae sedis</taxon>
        <taxon>Amylocarpus</taxon>
    </lineage>
</organism>
<dbReference type="EMBL" id="MU251593">
    <property type="protein sequence ID" value="KAG9231576.1"/>
    <property type="molecule type" value="Genomic_DNA"/>
</dbReference>
<feature type="compositionally biased region" description="Basic and acidic residues" evidence="1">
    <location>
        <begin position="12"/>
        <end position="28"/>
    </location>
</feature>
<dbReference type="OrthoDB" id="6133115at2759"/>
<gene>
    <name evidence="2" type="ORF">BJ875DRAFT_382690</name>
</gene>